<dbReference type="OrthoDB" id="693261at2759"/>
<proteinExistence type="predicted"/>
<organism evidence="2">
    <name type="scientific">Setaria italica</name>
    <name type="common">Foxtail millet</name>
    <name type="synonym">Panicum italicum</name>
    <dbReference type="NCBI Taxonomy" id="4555"/>
    <lineage>
        <taxon>Eukaryota</taxon>
        <taxon>Viridiplantae</taxon>
        <taxon>Streptophyta</taxon>
        <taxon>Embryophyta</taxon>
        <taxon>Tracheophyta</taxon>
        <taxon>Spermatophyta</taxon>
        <taxon>Magnoliopsida</taxon>
        <taxon>Liliopsida</taxon>
        <taxon>Poales</taxon>
        <taxon>Poaceae</taxon>
        <taxon>PACMAD clade</taxon>
        <taxon>Panicoideae</taxon>
        <taxon>Panicodae</taxon>
        <taxon>Paniceae</taxon>
        <taxon>Cenchrinae</taxon>
        <taxon>Setaria</taxon>
    </lineage>
</organism>
<dbReference type="PANTHER" id="PTHR33170:SF40">
    <property type="entry name" value="OS04G0557100 PROTEIN"/>
    <property type="match status" value="1"/>
</dbReference>
<feature type="compositionally biased region" description="Acidic residues" evidence="1">
    <location>
        <begin position="105"/>
        <end position="115"/>
    </location>
</feature>
<dbReference type="PANTHER" id="PTHR33170">
    <property type="entry name" value="DUF4283 DOMAIN-CONTAINING PROTEIN-RELATED"/>
    <property type="match status" value="1"/>
</dbReference>
<protein>
    <recommendedName>
        <fullName evidence="3">DUF4283 domain-containing protein</fullName>
    </recommendedName>
</protein>
<dbReference type="STRING" id="4555.A0A368RL99"/>
<evidence type="ECO:0000313" key="2">
    <source>
        <dbReference type="EMBL" id="RCV30986.1"/>
    </source>
</evidence>
<name>A0A368RL99_SETIT</name>
<dbReference type="AlphaFoldDB" id="A0A368RL99"/>
<evidence type="ECO:0000256" key="1">
    <source>
        <dbReference type="SAM" id="MobiDB-lite"/>
    </source>
</evidence>
<reference evidence="2" key="1">
    <citation type="journal article" date="2012" name="Nat. Biotechnol.">
        <title>Reference genome sequence of the model plant Setaria.</title>
        <authorList>
            <person name="Bennetzen J.L."/>
            <person name="Schmutz J."/>
            <person name="Wang H."/>
            <person name="Percifield R."/>
            <person name="Hawkins J."/>
            <person name="Pontaroli A.C."/>
            <person name="Estep M."/>
            <person name="Feng L."/>
            <person name="Vaughn J.N."/>
            <person name="Grimwood J."/>
            <person name="Jenkins J."/>
            <person name="Barry K."/>
            <person name="Lindquist E."/>
            <person name="Hellsten U."/>
            <person name="Deshpande S."/>
            <person name="Wang X."/>
            <person name="Wu X."/>
            <person name="Mitros T."/>
            <person name="Triplett J."/>
            <person name="Yang X."/>
            <person name="Ye C.Y."/>
            <person name="Mauro-Herrera M."/>
            <person name="Wang L."/>
            <person name="Li P."/>
            <person name="Sharma M."/>
            <person name="Sharma R."/>
            <person name="Ronald P.C."/>
            <person name="Panaud O."/>
            <person name="Kellogg E.A."/>
            <person name="Brutnell T.P."/>
            <person name="Doust A.N."/>
            <person name="Tuskan G.A."/>
            <person name="Rokhsar D."/>
            <person name="Devos K.M."/>
        </authorList>
    </citation>
    <scope>NUCLEOTIDE SEQUENCE [LARGE SCALE GENOMIC DNA]</scope>
    <source>
        <strain evidence="2">Yugu1</strain>
    </source>
</reference>
<feature type="region of interest" description="Disordered" evidence="1">
    <location>
        <begin position="101"/>
        <end position="161"/>
    </location>
</feature>
<dbReference type="EMBL" id="CM003533">
    <property type="protein sequence ID" value="RCV30986.1"/>
    <property type="molecule type" value="Genomic_DNA"/>
</dbReference>
<accession>A0A368RL99</accession>
<sequence>MVIVLFSWINYFAEWSDEEEGLLIPKAWINIFRIPKKLRELPVLWALATNNNPFGRVLVSVIDSKAFPHRLCVVIGDRWYECPVRVESIIPRVKSYVEVIKHDDDPEGNDDDALGDDGHKDNNNGTRKKSKSGQNKSQTGVGGEGMDVDPNKNSDGDQNQQKVPEDQLRVMANEILDCVVSSLIGEVAKKVATAKDDSEGQVDRPNKVVSIASFGVGTRNTPTEVADKVAK</sequence>
<reference evidence="2" key="2">
    <citation type="submission" date="2015-07" db="EMBL/GenBank/DDBJ databases">
        <authorList>
            <person name="Noorani M."/>
        </authorList>
    </citation>
    <scope>NUCLEOTIDE SEQUENCE</scope>
    <source>
        <strain evidence="2">Yugu1</strain>
    </source>
</reference>
<evidence type="ECO:0008006" key="3">
    <source>
        <dbReference type="Google" id="ProtNLM"/>
    </source>
</evidence>
<gene>
    <name evidence="2" type="ORF">SETIT_6G140000v2</name>
</gene>